<keyword evidence="1" id="KW-0812">Transmembrane</keyword>
<reference evidence="2 3" key="1">
    <citation type="submission" date="2023-07" db="EMBL/GenBank/DDBJ databases">
        <title>Sorghum-associated microbial communities from plants grown in Nebraska, USA.</title>
        <authorList>
            <person name="Schachtman D."/>
        </authorList>
    </citation>
    <scope>NUCLEOTIDE SEQUENCE [LARGE SCALE GENOMIC DNA]</scope>
    <source>
        <strain evidence="2 3">4272</strain>
    </source>
</reference>
<evidence type="ECO:0000313" key="3">
    <source>
        <dbReference type="Proteomes" id="UP001251217"/>
    </source>
</evidence>
<dbReference type="Proteomes" id="UP001251217">
    <property type="component" value="Unassembled WGS sequence"/>
</dbReference>
<keyword evidence="1" id="KW-1133">Transmembrane helix</keyword>
<evidence type="ECO:0000256" key="1">
    <source>
        <dbReference type="SAM" id="Phobius"/>
    </source>
</evidence>
<evidence type="ECO:0000313" key="2">
    <source>
        <dbReference type="EMBL" id="MDR7170730.1"/>
    </source>
</evidence>
<feature type="transmembrane region" description="Helical" evidence="1">
    <location>
        <begin position="12"/>
        <end position="33"/>
    </location>
</feature>
<keyword evidence="3" id="KW-1185">Reference proteome</keyword>
<accession>A0ABU1XJK0</accession>
<proteinExistence type="predicted"/>
<organism evidence="2 3">
    <name type="scientific">Nocardia kruczakiae</name>
    <dbReference type="NCBI Taxonomy" id="261477"/>
    <lineage>
        <taxon>Bacteria</taxon>
        <taxon>Bacillati</taxon>
        <taxon>Actinomycetota</taxon>
        <taxon>Actinomycetes</taxon>
        <taxon>Mycobacteriales</taxon>
        <taxon>Nocardiaceae</taxon>
        <taxon>Nocardia</taxon>
    </lineage>
</organism>
<protein>
    <submittedName>
        <fullName evidence="2">Uncharacterized protein</fullName>
    </submittedName>
</protein>
<gene>
    <name evidence="2" type="ORF">J2W56_004481</name>
</gene>
<comment type="caution">
    <text evidence="2">The sequence shown here is derived from an EMBL/GenBank/DDBJ whole genome shotgun (WGS) entry which is preliminary data.</text>
</comment>
<dbReference type="EMBL" id="JAVDWW010000007">
    <property type="protein sequence ID" value="MDR7170730.1"/>
    <property type="molecule type" value="Genomic_DNA"/>
</dbReference>
<name>A0ABU1XJK0_9NOCA</name>
<keyword evidence="1" id="KW-0472">Membrane</keyword>
<dbReference type="RefSeq" id="WP_374726721.1">
    <property type="nucleotide sequence ID" value="NZ_JAVDWW010000007.1"/>
</dbReference>
<feature type="transmembrane region" description="Helical" evidence="1">
    <location>
        <begin position="39"/>
        <end position="57"/>
    </location>
</feature>
<sequence>MLVPGGAAAPGGSVDVLGALTATLGLGAAVFAVVRAPEVGAAAGIAVPAAALGWATFRSPARERVPAGA</sequence>